<dbReference type="EMBL" id="JABEZY010275005">
    <property type="protein sequence ID" value="MBA0756563.1"/>
    <property type="molecule type" value="Genomic_DNA"/>
</dbReference>
<keyword evidence="2" id="KW-1185">Reference proteome</keyword>
<name>A0A7J9D749_GOSGO</name>
<protein>
    <recommendedName>
        <fullName evidence="3">RNase H type-1 domain-containing protein</fullName>
    </recommendedName>
</protein>
<dbReference type="OrthoDB" id="1002400at2759"/>
<evidence type="ECO:0000313" key="1">
    <source>
        <dbReference type="EMBL" id="MBA0756563.1"/>
    </source>
</evidence>
<proteinExistence type="predicted"/>
<dbReference type="Proteomes" id="UP000593579">
    <property type="component" value="Unassembled WGS sequence"/>
</dbReference>
<reference evidence="1 2" key="1">
    <citation type="journal article" date="2019" name="Genome Biol. Evol.">
        <title>Insights into the evolution of the New World diploid cottons (Gossypium, subgenus Houzingenia) based on genome sequencing.</title>
        <authorList>
            <person name="Grover C.E."/>
            <person name="Arick M.A. 2nd"/>
            <person name="Thrash A."/>
            <person name="Conover J.L."/>
            <person name="Sanders W.S."/>
            <person name="Peterson D.G."/>
            <person name="Frelichowski J.E."/>
            <person name="Scheffler J.A."/>
            <person name="Scheffler B.E."/>
            <person name="Wendel J.F."/>
        </authorList>
    </citation>
    <scope>NUCLEOTIDE SEQUENCE [LARGE SCALE GENOMIC DNA]</scope>
    <source>
        <strain evidence="1">5</strain>
        <tissue evidence="1">Leaf</tissue>
    </source>
</reference>
<comment type="caution">
    <text evidence="1">The sequence shown here is derived from an EMBL/GenBank/DDBJ whole genome shotgun (WGS) entry which is preliminary data.</text>
</comment>
<evidence type="ECO:0000313" key="2">
    <source>
        <dbReference type="Proteomes" id="UP000593579"/>
    </source>
</evidence>
<gene>
    <name evidence="1" type="ORF">Gogos_021241</name>
</gene>
<sequence length="76" mass="8781">MGLDLGFTTMEIEGDTLSIIKKAQWRDNDKLKIHAYIKGCQWLKGLRQKEQWNMSGGVPVFAKEEVERERLCSLLV</sequence>
<organism evidence="1 2">
    <name type="scientific">Gossypium gossypioides</name>
    <name type="common">Mexican cotton</name>
    <name type="synonym">Selera gossypioides</name>
    <dbReference type="NCBI Taxonomy" id="34282"/>
    <lineage>
        <taxon>Eukaryota</taxon>
        <taxon>Viridiplantae</taxon>
        <taxon>Streptophyta</taxon>
        <taxon>Embryophyta</taxon>
        <taxon>Tracheophyta</taxon>
        <taxon>Spermatophyta</taxon>
        <taxon>Magnoliopsida</taxon>
        <taxon>eudicotyledons</taxon>
        <taxon>Gunneridae</taxon>
        <taxon>Pentapetalae</taxon>
        <taxon>rosids</taxon>
        <taxon>malvids</taxon>
        <taxon>Malvales</taxon>
        <taxon>Malvaceae</taxon>
        <taxon>Malvoideae</taxon>
        <taxon>Gossypium</taxon>
    </lineage>
</organism>
<evidence type="ECO:0008006" key="3">
    <source>
        <dbReference type="Google" id="ProtNLM"/>
    </source>
</evidence>
<accession>A0A7J9D749</accession>
<dbReference type="AlphaFoldDB" id="A0A7J9D749"/>